<evidence type="ECO:0000313" key="1">
    <source>
        <dbReference type="EMBL" id="MBK9718143.1"/>
    </source>
</evidence>
<accession>A0A9D7S9B1</accession>
<dbReference type="Proteomes" id="UP000808349">
    <property type="component" value="Unassembled WGS sequence"/>
</dbReference>
<name>A0A9D7S9B1_9BACT</name>
<comment type="caution">
    <text evidence="1">The sequence shown here is derived from an EMBL/GenBank/DDBJ whole genome shotgun (WGS) entry which is preliminary data.</text>
</comment>
<dbReference type="AlphaFoldDB" id="A0A9D7S9B1"/>
<dbReference type="EMBL" id="JADKFW010000007">
    <property type="protein sequence ID" value="MBK9718143.1"/>
    <property type="molecule type" value="Genomic_DNA"/>
</dbReference>
<evidence type="ECO:0000313" key="2">
    <source>
        <dbReference type="Proteomes" id="UP000808349"/>
    </source>
</evidence>
<organism evidence="1 2">
    <name type="scientific">Candidatus Defluviibacterium haderslevense</name>
    <dbReference type="NCBI Taxonomy" id="2981993"/>
    <lineage>
        <taxon>Bacteria</taxon>
        <taxon>Pseudomonadati</taxon>
        <taxon>Bacteroidota</taxon>
        <taxon>Saprospiria</taxon>
        <taxon>Saprospirales</taxon>
        <taxon>Saprospiraceae</taxon>
        <taxon>Candidatus Defluviibacterium</taxon>
    </lineage>
</organism>
<sequence length="426" mass="49983">MESGSRFTSTNSRLKWQLTDKNIFGIGHEFHNAYTRNRQLNRNAYKVNYFIPNINHTYLNSTIHFEVNEYKYVNASLNIDRPFFSPLTKWAAGIKISHQYNQDSFYYYRLGAMPYYYKFNSRDYWIGRAWQIFKGRTENERTTNLISATRFKHIKYDRTSNSFSDTFLIYLNEDLFLLGLGISSRKYVQDHYIFGFGITEDVPVGKIYGLTGGVQVRGAIRRSYIGLRYATGYYNYFGYLGGQLEYGTFIHRKIFEQGIISLSFDYFTKLLVLKNWKFRAFLRPQMLYGIHRNNFERLTLNEANGLDGFNSSHLFGKNRLLLNFQTQSYAPWHVFGFYFGPYVNYSMGMLSNVDTGFRKSKVYTQLALGVLIKNEKLVFSSFQLSVSFFPVVPGVGNDIFKFNSFQTTNFGFKDFVLDKPYIAKYN</sequence>
<protein>
    <submittedName>
        <fullName evidence="1">Uncharacterized protein</fullName>
    </submittedName>
</protein>
<gene>
    <name evidence="1" type="ORF">IPO85_11645</name>
</gene>
<reference evidence="1 2" key="1">
    <citation type="submission" date="2020-10" db="EMBL/GenBank/DDBJ databases">
        <title>Connecting structure to function with the recovery of over 1000 high-quality activated sludge metagenome-assembled genomes encoding full-length rRNA genes using long-read sequencing.</title>
        <authorList>
            <person name="Singleton C.M."/>
            <person name="Petriglieri F."/>
            <person name="Kristensen J.M."/>
            <person name="Kirkegaard R.H."/>
            <person name="Michaelsen T.Y."/>
            <person name="Andersen M.H."/>
            <person name="Karst S.M."/>
            <person name="Dueholm M.S."/>
            <person name="Nielsen P.H."/>
            <person name="Albertsen M."/>
        </authorList>
    </citation>
    <scope>NUCLEOTIDE SEQUENCE [LARGE SCALE GENOMIC DNA]</scope>
    <source>
        <strain evidence="1">Ribe_18-Q3-R11-54_BAT3C.373</strain>
    </source>
</reference>
<proteinExistence type="predicted"/>